<accession>A0ABU8NJR5</accession>
<organism evidence="1 2">
    <name type="scientific">Pedobacter panaciterrae</name>
    <dbReference type="NCBI Taxonomy" id="363849"/>
    <lineage>
        <taxon>Bacteria</taxon>
        <taxon>Pseudomonadati</taxon>
        <taxon>Bacteroidota</taxon>
        <taxon>Sphingobacteriia</taxon>
        <taxon>Sphingobacteriales</taxon>
        <taxon>Sphingobacteriaceae</taxon>
        <taxon>Pedobacter</taxon>
    </lineage>
</organism>
<name>A0ABU8NJR5_9SPHI</name>
<evidence type="ECO:0000313" key="1">
    <source>
        <dbReference type="EMBL" id="MEJ2902486.1"/>
    </source>
</evidence>
<reference evidence="1 2" key="1">
    <citation type="submission" date="2024-03" db="EMBL/GenBank/DDBJ databases">
        <title>Sequence of Lycoming College Course Isolates.</title>
        <authorList>
            <person name="Plotts O."/>
            <person name="Newman J."/>
        </authorList>
    </citation>
    <scope>NUCLEOTIDE SEQUENCE [LARGE SCALE GENOMIC DNA]</scope>
    <source>
        <strain evidence="1 2">CJB-3</strain>
    </source>
</reference>
<protein>
    <submittedName>
        <fullName evidence="1">Uncharacterized protein</fullName>
    </submittedName>
</protein>
<dbReference type="Proteomes" id="UP001378956">
    <property type="component" value="Unassembled WGS sequence"/>
</dbReference>
<keyword evidence="2" id="KW-1185">Reference proteome</keyword>
<dbReference type="EMBL" id="JBBEUB010000002">
    <property type="protein sequence ID" value="MEJ2902486.1"/>
    <property type="molecule type" value="Genomic_DNA"/>
</dbReference>
<dbReference type="RefSeq" id="WP_288879286.1">
    <property type="nucleotide sequence ID" value="NZ_CBFGNQ010000002.1"/>
</dbReference>
<gene>
    <name evidence="1" type="ORF">WAE58_08610</name>
</gene>
<evidence type="ECO:0000313" key="2">
    <source>
        <dbReference type="Proteomes" id="UP001378956"/>
    </source>
</evidence>
<comment type="caution">
    <text evidence="1">The sequence shown here is derived from an EMBL/GenBank/DDBJ whole genome shotgun (WGS) entry which is preliminary data.</text>
</comment>
<sequence>MILNILIKFFLMGTPDGIDEASTPHKDKWYQEFHINMLDAYC</sequence>
<proteinExistence type="predicted"/>